<evidence type="ECO:0000259" key="2">
    <source>
        <dbReference type="Pfam" id="PF18064"/>
    </source>
</evidence>
<dbReference type="InterPro" id="IPR040851">
    <property type="entry name" value="ParB-like_C"/>
</dbReference>
<organism evidence="3 4">
    <name type="scientific">Arthrobacter vasquezii</name>
    <dbReference type="NCBI Taxonomy" id="2977629"/>
    <lineage>
        <taxon>Bacteria</taxon>
        <taxon>Bacillati</taxon>
        <taxon>Actinomycetota</taxon>
        <taxon>Actinomycetes</taxon>
        <taxon>Micrococcales</taxon>
        <taxon>Micrococcaceae</taxon>
        <taxon>Arthrobacter</taxon>
    </lineage>
</organism>
<protein>
    <recommendedName>
        <fullName evidence="2">ParB-like C-terminal domain-containing protein</fullName>
    </recommendedName>
</protein>
<feature type="compositionally biased region" description="Basic residues" evidence="1">
    <location>
        <begin position="20"/>
        <end position="29"/>
    </location>
</feature>
<dbReference type="Proteomes" id="UP001220456">
    <property type="component" value="Unassembled WGS sequence"/>
</dbReference>
<name>A0ABT6CYX1_9MICC</name>
<gene>
    <name evidence="3" type="ORF">P4U43_15000</name>
</gene>
<dbReference type="RefSeq" id="WP_277359456.1">
    <property type="nucleotide sequence ID" value="NZ_JAROKN010000057.1"/>
</dbReference>
<sequence length="189" mass="20577">MSRPDPAPRRGGEVDPLAKLRPKGMKKAPSRSVVEEMGAATEPPPPAPTLHAVTSARDEPESVPGPAAESARPTYQQEQPVQPIPAPEPPRRADPEPREPEVAQQSAEPASVSAQKKLKKTGYWEPPEFGERMRAAFVDTSAAEGHESLSAFICSVLEREVERLEEKYNGGERYRKGARGVRRGRPVGS</sequence>
<dbReference type="Pfam" id="PF18064">
    <property type="entry name" value="CB_ParB_C"/>
    <property type="match status" value="1"/>
</dbReference>
<accession>A0ABT6CYX1</accession>
<dbReference type="Gene3D" id="6.10.180.30">
    <property type="match status" value="1"/>
</dbReference>
<evidence type="ECO:0000256" key="1">
    <source>
        <dbReference type="SAM" id="MobiDB-lite"/>
    </source>
</evidence>
<reference evidence="3 4" key="1">
    <citation type="journal article" date="2023" name="Int. J. Syst. Evol. Microbiol.">
        <title>Arthrobacter vasquezii sp. nov., isolated from a soil sample from Union Glacier, Antarctica.</title>
        <authorList>
            <person name="Valenzuela-Ibaceta F."/>
            <person name="Carrasco V."/>
            <person name="Lagos-Moraga S."/>
            <person name="Dietz-Vargas C."/>
            <person name="Navarro C.A."/>
            <person name="Perez-Donoso J.M."/>
        </authorList>
    </citation>
    <scope>NUCLEOTIDE SEQUENCE [LARGE SCALE GENOMIC DNA]</scope>
    <source>
        <strain evidence="3 4">EH-1B-1</strain>
    </source>
</reference>
<feature type="domain" description="ParB-like C-terminal" evidence="2">
    <location>
        <begin position="132"/>
        <end position="173"/>
    </location>
</feature>
<dbReference type="EMBL" id="JAROKN010000057">
    <property type="protein sequence ID" value="MDF9279095.1"/>
    <property type="molecule type" value="Genomic_DNA"/>
</dbReference>
<feature type="compositionally biased region" description="Basic and acidic residues" evidence="1">
    <location>
        <begin position="1"/>
        <end position="18"/>
    </location>
</feature>
<feature type="compositionally biased region" description="Polar residues" evidence="1">
    <location>
        <begin position="104"/>
        <end position="114"/>
    </location>
</feature>
<keyword evidence="4" id="KW-1185">Reference proteome</keyword>
<evidence type="ECO:0000313" key="4">
    <source>
        <dbReference type="Proteomes" id="UP001220456"/>
    </source>
</evidence>
<feature type="region of interest" description="Disordered" evidence="1">
    <location>
        <begin position="1"/>
        <end position="127"/>
    </location>
</feature>
<feature type="compositionally biased region" description="Basic and acidic residues" evidence="1">
    <location>
        <begin position="89"/>
        <end position="101"/>
    </location>
</feature>
<evidence type="ECO:0000313" key="3">
    <source>
        <dbReference type="EMBL" id="MDF9279095.1"/>
    </source>
</evidence>
<comment type="caution">
    <text evidence="3">The sequence shown here is derived from an EMBL/GenBank/DDBJ whole genome shotgun (WGS) entry which is preliminary data.</text>
</comment>
<proteinExistence type="predicted"/>